<evidence type="ECO:0000256" key="2">
    <source>
        <dbReference type="ARBA" id="ARBA00022741"/>
    </source>
</evidence>
<dbReference type="InterPro" id="IPR010935">
    <property type="entry name" value="SMC_hinge"/>
</dbReference>
<dbReference type="InterPro" id="IPR024704">
    <property type="entry name" value="SMC"/>
</dbReference>
<comment type="similarity">
    <text evidence="6">Belongs to the SMC family.</text>
</comment>
<keyword evidence="4 6" id="KW-0175">Coiled coil</keyword>
<dbReference type="Gene3D" id="3.40.50.300">
    <property type="entry name" value="P-loop containing nucleotide triphosphate hydrolases"/>
    <property type="match status" value="2"/>
</dbReference>
<feature type="region of interest" description="Disordered" evidence="7">
    <location>
        <begin position="1259"/>
        <end position="1286"/>
    </location>
</feature>
<evidence type="ECO:0000256" key="5">
    <source>
        <dbReference type="ARBA" id="ARBA00023125"/>
    </source>
</evidence>
<feature type="binding site" evidence="6">
    <location>
        <begin position="32"/>
        <end position="39"/>
    </location>
    <ligand>
        <name>ATP</name>
        <dbReference type="ChEBI" id="CHEBI:30616"/>
    </ligand>
</feature>
<dbReference type="Gene3D" id="1.10.287.1490">
    <property type="match status" value="1"/>
</dbReference>
<reference evidence="10 11" key="1">
    <citation type="submission" date="2023-12" db="EMBL/GenBank/DDBJ databases">
        <title>Description of an unclassified Opitutus bacterium of Verrucomicrobiota.</title>
        <authorList>
            <person name="Zhang D.-F."/>
        </authorList>
    </citation>
    <scope>NUCLEOTIDE SEQUENCE [LARGE SCALE GENOMIC DNA]</scope>
    <source>
        <strain evidence="10 11">WL0086</strain>
    </source>
</reference>
<dbReference type="Proteomes" id="UP000738431">
    <property type="component" value="Chromosome"/>
</dbReference>
<dbReference type="SUPFAM" id="SSF57997">
    <property type="entry name" value="Tropomyosin"/>
    <property type="match status" value="2"/>
</dbReference>
<feature type="coiled-coil region" evidence="6">
    <location>
        <begin position="833"/>
        <end position="916"/>
    </location>
</feature>
<proteinExistence type="inferred from homology"/>
<dbReference type="CDD" id="cd03278">
    <property type="entry name" value="ABC_SMC_barmotin"/>
    <property type="match status" value="1"/>
</dbReference>
<feature type="compositionally biased region" description="Acidic residues" evidence="7">
    <location>
        <begin position="977"/>
        <end position="996"/>
    </location>
</feature>
<dbReference type="SUPFAM" id="SSF75553">
    <property type="entry name" value="Smc hinge domain"/>
    <property type="match status" value="1"/>
</dbReference>
<comment type="subunit">
    <text evidence="6">Homodimer.</text>
</comment>
<dbReference type="InterPro" id="IPR036277">
    <property type="entry name" value="SMC_hinge_sf"/>
</dbReference>
<dbReference type="InterPro" id="IPR027417">
    <property type="entry name" value="P-loop_NTPase"/>
</dbReference>
<dbReference type="InterPro" id="IPR003395">
    <property type="entry name" value="RecF/RecN/SMC_N"/>
</dbReference>
<feature type="coiled-coil region" evidence="6">
    <location>
        <begin position="686"/>
        <end position="804"/>
    </location>
</feature>
<evidence type="ECO:0000256" key="4">
    <source>
        <dbReference type="ARBA" id="ARBA00023054"/>
    </source>
</evidence>
<dbReference type="RefSeq" id="WP_221030076.1">
    <property type="nucleotide sequence ID" value="NZ_CP139781.1"/>
</dbReference>
<evidence type="ECO:0000256" key="3">
    <source>
        <dbReference type="ARBA" id="ARBA00022840"/>
    </source>
</evidence>
<dbReference type="PIRSF" id="PIRSF005719">
    <property type="entry name" value="SMC"/>
    <property type="match status" value="1"/>
</dbReference>
<feature type="compositionally biased region" description="Basic and acidic residues" evidence="7">
    <location>
        <begin position="964"/>
        <end position="976"/>
    </location>
</feature>
<evidence type="ECO:0000256" key="6">
    <source>
        <dbReference type="HAMAP-Rule" id="MF_01894"/>
    </source>
</evidence>
<feature type="coiled-coil region" evidence="6">
    <location>
        <begin position="423"/>
        <end position="478"/>
    </location>
</feature>
<comment type="domain">
    <text evidence="6">Contains large globular domains required for ATP hydrolysis at each terminus and a third globular domain forming a flexible hinge near the middle of the molecule. These domains are separated by coiled-coil structures.</text>
</comment>
<keyword evidence="11" id="KW-1185">Reference proteome</keyword>
<feature type="compositionally biased region" description="Basic and acidic residues" evidence="7">
    <location>
        <begin position="257"/>
        <end position="278"/>
    </location>
</feature>
<comment type="subcellular location">
    <subcellularLocation>
        <location evidence="6">Cytoplasm</location>
    </subcellularLocation>
</comment>
<accession>A0ABZ1C8L6</accession>
<keyword evidence="2 6" id="KW-0547">Nucleotide-binding</keyword>
<dbReference type="NCBIfam" id="TIGR02168">
    <property type="entry name" value="SMC_prok_B"/>
    <property type="match status" value="1"/>
</dbReference>
<dbReference type="Pfam" id="PF06470">
    <property type="entry name" value="SMC_hinge"/>
    <property type="match status" value="1"/>
</dbReference>
<sequence>MYLKALKLHGFKSFADPTTLRFEPGVTAIVGPNGCGKSNIADGIRWVLGEQSAKALRGGKMQDVIFEGTDSRRQAQLCEVALLLTDCEKQLGSEFHEIEIMRRVHRDGGSEYFFNGQSCRLKDIQKLFMDTGIGRTSYSIMAQGQIDQILSSKPEERRAVFEEAAGITKYKAQRREAMNKLSLTEQNLARVADVISEVSRQIGSLKRQAAKALRYKRLSFRMRHLSLAHSAFQHERLAATIHELQDKLSILRREADERRTKLESEQGALEEKKAERSRLHQRAQDAQQAVFDLKSQREQAENGANLAKIKRTGLEDRLASSRNNLGELEMQMRELSDQVDSGAQDKQEQLTLLGTSDQVFQNRNRELAVAEAEMSKLEDELKQTKFTLLQMESTIARLRTDTTGFEVEQKTSVQRHELLVNQLEGARQEHSALGQRAAEVEQRLEESRVEKARLDQAAVEAQQTIGNLTREFREAQRILQDIDRGLAQRSARLKLLQQLQEKWEGFGAGAKAVLQGKLDGALQGSTVTPVTKGLQVDPTAGKAIEALLGSAVEAIHVTDLATARRVLDQLESDKIGSAVLQVEGMGQGGAAAKDLPAFLRPATSALINVDESHPASALLGACYLADDLSAFFEFWAANPDFGFVAVATNKGELVDRRGLVYGGFNKKPENSIVQREIDLRETAKAIADEQKKHDQQKKVIDDLNDRIAGAEQALEDRRKEVLESTQLVTEIQTELRNANRASEEAQQRIGRMERELSGLEAARNEAQARFEKAQAGLSQAEEQAAHARERISQMEVQIMEIRTDRDVKRDTLAQARLELAERRQKVEVLDRGIADMEKRRDQLAQILSQRQQEIEVWTEQIDSLEHEAESSRQRAAQIGETLVVAQEQVEIVRRKLAEVESDIEAVEAAQQGLRSASEKSQGELGRCEVRLAEANSRAQFIAEDVTREFSEAVENLDWKQLMWRSDEEPPDMKPLDLEEDEDDFDDSPESESDAASDGESSGAEGESAEGETTDAAPKKKRRRKAKKAKGDPSETDLAQLELTDWDGVKTEADALRQRLNSMGAVNLVAIEEYAELKQRYDFLKGQCDDLTNAKHELLGAIDEINRTSQEQFAITFEQIKKNFKYTFDTLFGGGKANLELVVEDDILESGIEITAQPPGTKLKSITLLSGGQKTLTAVALLFALYMVKPSPFCLLDELDAPLDESNIGRFTTLLKKFVDSSQFIIITHNKRTVSAAQAIYGVTMEERGVSKTVSMRFNHEKGDAEEKHPENIAEAVRGTKPAAPTS</sequence>
<evidence type="ECO:0000313" key="10">
    <source>
        <dbReference type="EMBL" id="WRQ87767.1"/>
    </source>
</evidence>
<gene>
    <name evidence="6 10" type="primary">smc</name>
    <name evidence="10" type="ORF">K1X11_023390</name>
</gene>
<keyword evidence="3 6" id="KW-0067">ATP-binding</keyword>
<feature type="region of interest" description="Disordered" evidence="7">
    <location>
        <begin position="964"/>
        <end position="1035"/>
    </location>
</feature>
<dbReference type="PANTHER" id="PTHR43977">
    <property type="entry name" value="STRUCTURAL MAINTENANCE OF CHROMOSOMES PROTEIN 3"/>
    <property type="match status" value="1"/>
</dbReference>
<organism evidence="10 11">
    <name type="scientific">Actomonas aquatica</name>
    <dbReference type="NCBI Taxonomy" id="2866162"/>
    <lineage>
        <taxon>Bacteria</taxon>
        <taxon>Pseudomonadati</taxon>
        <taxon>Verrucomicrobiota</taxon>
        <taxon>Opitutia</taxon>
        <taxon>Opitutales</taxon>
        <taxon>Opitutaceae</taxon>
        <taxon>Actomonas</taxon>
    </lineage>
</organism>
<dbReference type="EMBL" id="CP139781">
    <property type="protein sequence ID" value="WRQ87767.1"/>
    <property type="molecule type" value="Genomic_DNA"/>
</dbReference>
<feature type="domain" description="RecF/RecN/SMC N-terminal" evidence="8">
    <location>
        <begin position="2"/>
        <end position="1250"/>
    </location>
</feature>
<dbReference type="HAMAP" id="MF_01894">
    <property type="entry name" value="Smc_prok"/>
    <property type="match status" value="1"/>
</dbReference>
<evidence type="ECO:0000259" key="8">
    <source>
        <dbReference type="Pfam" id="PF02463"/>
    </source>
</evidence>
<comment type="function">
    <text evidence="6">Required for chromosome condensation and partitioning.</text>
</comment>
<protein>
    <recommendedName>
        <fullName evidence="6">Chromosome partition protein Smc</fullName>
    </recommendedName>
</protein>
<feature type="domain" description="SMC hinge" evidence="9">
    <location>
        <begin position="528"/>
        <end position="629"/>
    </location>
</feature>
<evidence type="ECO:0000256" key="1">
    <source>
        <dbReference type="ARBA" id="ARBA00022490"/>
    </source>
</evidence>
<feature type="region of interest" description="Disordered" evidence="7">
    <location>
        <begin position="257"/>
        <end position="284"/>
    </location>
</feature>
<keyword evidence="1 6" id="KW-0963">Cytoplasm</keyword>
<evidence type="ECO:0000313" key="11">
    <source>
        <dbReference type="Proteomes" id="UP000738431"/>
    </source>
</evidence>
<dbReference type="Gene3D" id="1.20.1060.20">
    <property type="match status" value="1"/>
</dbReference>
<dbReference type="Pfam" id="PF02463">
    <property type="entry name" value="SMC_N"/>
    <property type="match status" value="1"/>
</dbReference>
<keyword evidence="5 6" id="KW-0238">DNA-binding</keyword>
<feature type="compositionally biased region" description="Basic residues" evidence="7">
    <location>
        <begin position="1018"/>
        <end position="1027"/>
    </location>
</feature>
<evidence type="ECO:0000259" key="9">
    <source>
        <dbReference type="Pfam" id="PF06470"/>
    </source>
</evidence>
<dbReference type="InterPro" id="IPR011890">
    <property type="entry name" value="SMC_prok"/>
</dbReference>
<feature type="compositionally biased region" description="Basic and acidic residues" evidence="7">
    <location>
        <begin position="1259"/>
        <end position="1271"/>
    </location>
</feature>
<dbReference type="SUPFAM" id="SSF52540">
    <property type="entry name" value="P-loop containing nucleoside triphosphate hydrolases"/>
    <property type="match status" value="1"/>
</dbReference>
<evidence type="ECO:0000256" key="7">
    <source>
        <dbReference type="SAM" id="MobiDB-lite"/>
    </source>
</evidence>
<dbReference type="Gene3D" id="3.30.70.1620">
    <property type="match status" value="1"/>
</dbReference>
<name>A0ABZ1C8L6_9BACT</name>